<evidence type="ECO:0000256" key="9">
    <source>
        <dbReference type="ARBA" id="ARBA00023224"/>
    </source>
</evidence>
<evidence type="ECO:0000256" key="4">
    <source>
        <dbReference type="ARBA" id="ARBA00022692"/>
    </source>
</evidence>
<dbReference type="EMBL" id="JBJJXI010000051">
    <property type="protein sequence ID" value="KAL3400389.1"/>
    <property type="molecule type" value="Genomic_DNA"/>
</dbReference>
<sequence length="97" mass="10749">MGIGVSAIMSAAFLLSYIGQRLENISDEMINRSYDCAWYNLPTKAQKLLLVIMAKSLSPCELTAGPTIRICFLNFSSLVNTSMSYITVMISLVEMNE</sequence>
<evidence type="ECO:0000256" key="6">
    <source>
        <dbReference type="ARBA" id="ARBA00022989"/>
    </source>
</evidence>
<name>A0ABD2X5G7_9HYME</name>
<dbReference type="AlphaFoldDB" id="A0ABD2X5G7"/>
<evidence type="ECO:0000256" key="1">
    <source>
        <dbReference type="ARBA" id="ARBA00004651"/>
    </source>
</evidence>
<dbReference type="Proteomes" id="UP001627154">
    <property type="component" value="Unassembled WGS sequence"/>
</dbReference>
<dbReference type="GO" id="GO:0005886">
    <property type="term" value="C:plasma membrane"/>
    <property type="evidence" value="ECO:0007669"/>
    <property type="project" value="UniProtKB-SubCell"/>
</dbReference>
<comment type="caution">
    <text evidence="10">The sequence shown here is derived from an EMBL/GenBank/DDBJ whole genome shotgun (WGS) entry which is preliminary data.</text>
</comment>
<protein>
    <submittedName>
        <fullName evidence="10">Uncharacterized protein</fullName>
    </submittedName>
</protein>
<organism evidence="10 11">
    <name type="scientific">Trichogramma kaykai</name>
    <dbReference type="NCBI Taxonomy" id="54128"/>
    <lineage>
        <taxon>Eukaryota</taxon>
        <taxon>Metazoa</taxon>
        <taxon>Ecdysozoa</taxon>
        <taxon>Arthropoda</taxon>
        <taxon>Hexapoda</taxon>
        <taxon>Insecta</taxon>
        <taxon>Pterygota</taxon>
        <taxon>Neoptera</taxon>
        <taxon>Endopterygota</taxon>
        <taxon>Hymenoptera</taxon>
        <taxon>Apocrita</taxon>
        <taxon>Proctotrupomorpha</taxon>
        <taxon>Chalcidoidea</taxon>
        <taxon>Trichogrammatidae</taxon>
        <taxon>Trichogramma</taxon>
    </lineage>
</organism>
<keyword evidence="8" id="KW-0675">Receptor</keyword>
<keyword evidence="2" id="KW-1003">Cell membrane</keyword>
<keyword evidence="7" id="KW-0472">Membrane</keyword>
<keyword evidence="6" id="KW-1133">Transmembrane helix</keyword>
<evidence type="ECO:0000256" key="5">
    <source>
        <dbReference type="ARBA" id="ARBA00022725"/>
    </source>
</evidence>
<gene>
    <name evidence="10" type="ORF">TKK_006255</name>
</gene>
<keyword evidence="5" id="KW-0552">Olfaction</keyword>
<proteinExistence type="predicted"/>
<evidence type="ECO:0000256" key="2">
    <source>
        <dbReference type="ARBA" id="ARBA00022475"/>
    </source>
</evidence>
<keyword evidence="4" id="KW-0812">Transmembrane</keyword>
<keyword evidence="3" id="KW-0716">Sensory transduction</keyword>
<dbReference type="InterPro" id="IPR004117">
    <property type="entry name" value="7tm6_olfct_rcpt"/>
</dbReference>
<keyword evidence="9" id="KW-0807">Transducer</keyword>
<keyword evidence="11" id="KW-1185">Reference proteome</keyword>
<evidence type="ECO:0000256" key="3">
    <source>
        <dbReference type="ARBA" id="ARBA00022606"/>
    </source>
</evidence>
<dbReference type="PANTHER" id="PTHR21137:SF35">
    <property type="entry name" value="ODORANT RECEPTOR 19A-RELATED"/>
    <property type="match status" value="1"/>
</dbReference>
<reference evidence="10 11" key="1">
    <citation type="journal article" date="2024" name="bioRxiv">
        <title>A reference genome for Trichogramma kaykai: A tiny desert-dwelling parasitoid wasp with competing sex-ratio distorters.</title>
        <authorList>
            <person name="Culotta J."/>
            <person name="Lindsey A.R."/>
        </authorList>
    </citation>
    <scope>NUCLEOTIDE SEQUENCE [LARGE SCALE GENOMIC DNA]</scope>
    <source>
        <strain evidence="10 11">KSX58</strain>
    </source>
</reference>
<dbReference type="GO" id="GO:0007608">
    <property type="term" value="P:sensory perception of smell"/>
    <property type="evidence" value="ECO:0007669"/>
    <property type="project" value="UniProtKB-KW"/>
</dbReference>
<dbReference type="PANTHER" id="PTHR21137">
    <property type="entry name" value="ODORANT RECEPTOR"/>
    <property type="match status" value="1"/>
</dbReference>
<evidence type="ECO:0000256" key="7">
    <source>
        <dbReference type="ARBA" id="ARBA00023136"/>
    </source>
</evidence>
<evidence type="ECO:0000313" key="10">
    <source>
        <dbReference type="EMBL" id="KAL3400389.1"/>
    </source>
</evidence>
<dbReference type="GO" id="GO:0007165">
    <property type="term" value="P:signal transduction"/>
    <property type="evidence" value="ECO:0007669"/>
    <property type="project" value="UniProtKB-KW"/>
</dbReference>
<evidence type="ECO:0000313" key="11">
    <source>
        <dbReference type="Proteomes" id="UP001627154"/>
    </source>
</evidence>
<accession>A0ABD2X5G7</accession>
<evidence type="ECO:0000256" key="8">
    <source>
        <dbReference type="ARBA" id="ARBA00023170"/>
    </source>
</evidence>
<dbReference type="Pfam" id="PF02949">
    <property type="entry name" value="7tm_6"/>
    <property type="match status" value="1"/>
</dbReference>
<comment type="subcellular location">
    <subcellularLocation>
        <location evidence="1">Cell membrane</location>
        <topology evidence="1">Multi-pass membrane protein</topology>
    </subcellularLocation>
</comment>